<comment type="caution">
    <text evidence="1">The sequence shown here is derived from an EMBL/GenBank/DDBJ whole genome shotgun (WGS) entry which is preliminary data.</text>
</comment>
<dbReference type="GO" id="GO:0050660">
    <property type="term" value="F:flavin adenine dinucleotide binding"/>
    <property type="evidence" value="ECO:0007669"/>
    <property type="project" value="InterPro"/>
</dbReference>
<dbReference type="InterPro" id="IPR037069">
    <property type="entry name" value="AcylCoA_DH/ox_N_sf"/>
</dbReference>
<dbReference type="GO" id="GO:0016627">
    <property type="term" value="F:oxidoreductase activity, acting on the CH-CH group of donors"/>
    <property type="evidence" value="ECO:0007669"/>
    <property type="project" value="InterPro"/>
</dbReference>
<name>A0A972VYM2_9GAMM</name>
<gene>
    <name evidence="1" type="ORF">HQ497_11965</name>
</gene>
<accession>A0A972VYM2</accession>
<reference evidence="1" key="1">
    <citation type="submission" date="2020-05" db="EMBL/GenBank/DDBJ databases">
        <title>Sulfur intermediates as new biogeochemical hubs in an aquatic model microbial ecosystem.</title>
        <authorList>
            <person name="Vigneron A."/>
        </authorList>
    </citation>
    <scope>NUCLEOTIDE SEQUENCE</scope>
    <source>
        <strain evidence="1">Bin.250</strain>
    </source>
</reference>
<evidence type="ECO:0000313" key="1">
    <source>
        <dbReference type="EMBL" id="NQV66068.1"/>
    </source>
</evidence>
<dbReference type="Proteomes" id="UP000754644">
    <property type="component" value="Unassembled WGS sequence"/>
</dbReference>
<dbReference type="AlphaFoldDB" id="A0A972VYM2"/>
<dbReference type="Gene3D" id="1.10.540.10">
    <property type="entry name" value="Acyl-CoA dehydrogenase/oxidase, N-terminal domain"/>
    <property type="match status" value="1"/>
</dbReference>
<organism evidence="1 2">
    <name type="scientific">SAR86 cluster bacterium</name>
    <dbReference type="NCBI Taxonomy" id="2030880"/>
    <lineage>
        <taxon>Bacteria</taxon>
        <taxon>Pseudomonadati</taxon>
        <taxon>Pseudomonadota</taxon>
        <taxon>Gammaproteobacteria</taxon>
        <taxon>SAR86 cluster</taxon>
    </lineage>
</organism>
<proteinExistence type="predicted"/>
<sequence length="75" mass="8438">MMDLDIPERLVPVRDKIDVFVRSKVDPLTEEFLGQTGADGDRWALSARKTEIMDGHKAEAKSAGLWNFFLTESQG</sequence>
<protein>
    <submittedName>
        <fullName evidence="1">Acyl-CoA dehydrogenase</fullName>
    </submittedName>
</protein>
<dbReference type="EMBL" id="JABMOJ010000452">
    <property type="protein sequence ID" value="NQV66068.1"/>
    <property type="molecule type" value="Genomic_DNA"/>
</dbReference>
<evidence type="ECO:0000313" key="2">
    <source>
        <dbReference type="Proteomes" id="UP000754644"/>
    </source>
</evidence>
<feature type="non-terminal residue" evidence="1">
    <location>
        <position position="75"/>
    </location>
</feature>